<evidence type="ECO:0000313" key="5">
    <source>
        <dbReference type="Proteomes" id="UP000822476"/>
    </source>
</evidence>
<protein>
    <recommendedName>
        <fullName evidence="3">Legumain prodomain domain-containing protein</fullName>
    </recommendedName>
</protein>
<gene>
    <name evidence="4" type="ORF">EG68_07536</name>
</gene>
<proteinExistence type="inferred from homology"/>
<dbReference type="Pfam" id="PF20985">
    <property type="entry name" value="Legum_prodom"/>
    <property type="match status" value="1"/>
</dbReference>
<comment type="caution">
    <text evidence="4">The sequence shown here is derived from an EMBL/GenBank/DDBJ whole genome shotgun (WGS) entry which is preliminary data.</text>
</comment>
<accession>A0A8S9YQU1</accession>
<feature type="domain" description="Legumain prodomain" evidence="3">
    <location>
        <begin position="292"/>
        <end position="384"/>
    </location>
</feature>
<dbReference type="Proteomes" id="UP000822476">
    <property type="component" value="Unassembled WGS sequence"/>
</dbReference>
<reference evidence="4" key="1">
    <citation type="submission" date="2019-07" db="EMBL/GenBank/DDBJ databases">
        <title>Annotation for the trematode Paragonimus miyazaki's.</title>
        <authorList>
            <person name="Choi Y.-J."/>
        </authorList>
    </citation>
    <scope>NUCLEOTIDE SEQUENCE</scope>
    <source>
        <strain evidence="4">Japan</strain>
    </source>
</reference>
<dbReference type="Pfam" id="PF01650">
    <property type="entry name" value="Peptidase_C13"/>
    <property type="match status" value="2"/>
</dbReference>
<dbReference type="Gene3D" id="3.40.50.1460">
    <property type="match status" value="2"/>
</dbReference>
<evidence type="ECO:0000313" key="4">
    <source>
        <dbReference type="EMBL" id="KAF7255756.1"/>
    </source>
</evidence>
<dbReference type="PIRSF" id="PIRSF019663">
    <property type="entry name" value="Legumain"/>
    <property type="match status" value="1"/>
</dbReference>
<dbReference type="InterPro" id="IPR001096">
    <property type="entry name" value="Peptidase_C13"/>
</dbReference>
<dbReference type="EMBL" id="JTDE01003697">
    <property type="protein sequence ID" value="KAF7255756.1"/>
    <property type="molecule type" value="Genomic_DNA"/>
</dbReference>
<dbReference type="CDD" id="cd21115">
    <property type="entry name" value="legumain_C"/>
    <property type="match status" value="1"/>
</dbReference>
<comment type="similarity">
    <text evidence="1">Belongs to the peptidase C13 family.</text>
</comment>
<evidence type="ECO:0000256" key="1">
    <source>
        <dbReference type="ARBA" id="ARBA00009941"/>
    </source>
</evidence>
<evidence type="ECO:0000259" key="3">
    <source>
        <dbReference type="Pfam" id="PF20985"/>
    </source>
</evidence>
<dbReference type="GO" id="GO:0006624">
    <property type="term" value="P:vacuolar protein processing"/>
    <property type="evidence" value="ECO:0007669"/>
    <property type="project" value="TreeGrafter"/>
</dbReference>
<keyword evidence="5" id="KW-1185">Reference proteome</keyword>
<dbReference type="Gene3D" id="1.10.132.130">
    <property type="match status" value="1"/>
</dbReference>
<dbReference type="GO" id="GO:0004197">
    <property type="term" value="F:cysteine-type endopeptidase activity"/>
    <property type="evidence" value="ECO:0007669"/>
    <property type="project" value="TreeGrafter"/>
</dbReference>
<dbReference type="PANTHER" id="PTHR12000:SF42">
    <property type="entry name" value="LEGUMAIN"/>
    <property type="match status" value="1"/>
</dbReference>
<dbReference type="GO" id="GO:0051603">
    <property type="term" value="P:proteolysis involved in protein catabolic process"/>
    <property type="evidence" value="ECO:0007669"/>
    <property type="project" value="TreeGrafter"/>
</dbReference>
<dbReference type="AlphaFoldDB" id="A0A8S9YQU1"/>
<name>A0A8S9YQU1_9TREM</name>
<feature type="chain" id="PRO_5035804963" description="Legumain prodomain domain-containing protein" evidence="2">
    <location>
        <begin position="21"/>
        <end position="385"/>
    </location>
</feature>
<organism evidence="4 5">
    <name type="scientific">Paragonimus skrjabini miyazakii</name>
    <dbReference type="NCBI Taxonomy" id="59628"/>
    <lineage>
        <taxon>Eukaryota</taxon>
        <taxon>Metazoa</taxon>
        <taxon>Spiralia</taxon>
        <taxon>Lophotrochozoa</taxon>
        <taxon>Platyhelminthes</taxon>
        <taxon>Trematoda</taxon>
        <taxon>Digenea</taxon>
        <taxon>Plagiorchiida</taxon>
        <taxon>Troglotremata</taxon>
        <taxon>Troglotrematidae</taxon>
        <taxon>Paragonimus</taxon>
    </lineage>
</organism>
<dbReference type="PRINTS" id="PR00776">
    <property type="entry name" value="HEMOGLOBNASE"/>
</dbReference>
<dbReference type="OrthoDB" id="9973749at2759"/>
<dbReference type="InterPro" id="IPR048501">
    <property type="entry name" value="Legum_prodom"/>
</dbReference>
<evidence type="ECO:0000256" key="2">
    <source>
        <dbReference type="SAM" id="SignalP"/>
    </source>
</evidence>
<feature type="signal peptide" evidence="2">
    <location>
        <begin position="1"/>
        <end position="20"/>
    </location>
</feature>
<dbReference type="PANTHER" id="PTHR12000">
    <property type="entry name" value="HEMOGLOBINASE FAMILY MEMBER"/>
    <property type="match status" value="1"/>
</dbReference>
<sequence>MPTVSTSVIVVICLIDLTQASNLPSAIFNSDHKKNWAVLVAGSDGWSNYRHQSDVCHAYQILAGLGIPKENIITFMYDDIANNEENPFPGKIFNDYNHRDVYADVQIDYKGSDVNPEMFTRVMKGDKELKAAGRKVLDSGPQDNVFVYFSDHGARDLICFPEGDVSLHPTRLGNKKWCLRVLYVFIKFSAKLYATTAAKPSESSWAAFCWDETIDTCLADEYSYNWMIDTETTMGKLTLDKFQAHHMKEDKAFTDSEHSTVADSRPSSQAHIVGLMRRVMGATTEEKYESAKRRLHRALQMGTIVKHTFDDFITRVEKRCQPSGKQMNMLEQLKCFEAVFDVFKRHCFTIQQVPEVAQHVSKLHQLCGEGYQPEDLIDAVMNVCT</sequence>
<dbReference type="GO" id="GO:0005773">
    <property type="term" value="C:vacuole"/>
    <property type="evidence" value="ECO:0007669"/>
    <property type="project" value="GOC"/>
</dbReference>
<dbReference type="InterPro" id="IPR046427">
    <property type="entry name" value="Legumain_prodom_sf"/>
</dbReference>
<keyword evidence="2" id="KW-0732">Signal</keyword>